<feature type="region of interest" description="Disordered" evidence="1">
    <location>
        <begin position="124"/>
        <end position="186"/>
    </location>
</feature>
<accession>A0AA39Y275</accession>
<dbReference type="EMBL" id="JAULSV010000005">
    <property type="protein sequence ID" value="KAK0643766.1"/>
    <property type="molecule type" value="Genomic_DNA"/>
</dbReference>
<sequence>MEMGKIKFGANDPDILTSIDNLMSTYRSYDEEGDGEEWDDEEGEDNVVRWQHNYGDKDLKEIVDWVVKNAVDEAICCFRYPTAFALQTLYDENHNDLEFLALIDRVFRQTADRKDPKYFAHMIIEHKPEAKPDSKPETSLKPKTEEDPEIEAKAGPKQEEQAEAEPELKGWWEEAEKLFGTGDGDE</sequence>
<proteinExistence type="predicted"/>
<organism evidence="2 3">
    <name type="scientific">Cercophora newfieldiana</name>
    <dbReference type="NCBI Taxonomy" id="92897"/>
    <lineage>
        <taxon>Eukaryota</taxon>
        <taxon>Fungi</taxon>
        <taxon>Dikarya</taxon>
        <taxon>Ascomycota</taxon>
        <taxon>Pezizomycotina</taxon>
        <taxon>Sordariomycetes</taxon>
        <taxon>Sordariomycetidae</taxon>
        <taxon>Sordariales</taxon>
        <taxon>Lasiosphaeriaceae</taxon>
        <taxon>Cercophora</taxon>
    </lineage>
</organism>
<dbReference type="Proteomes" id="UP001174936">
    <property type="component" value="Unassembled WGS sequence"/>
</dbReference>
<evidence type="ECO:0000256" key="1">
    <source>
        <dbReference type="SAM" id="MobiDB-lite"/>
    </source>
</evidence>
<reference evidence="2" key="1">
    <citation type="submission" date="2023-06" db="EMBL/GenBank/DDBJ databases">
        <title>Genome-scale phylogeny and comparative genomics of the fungal order Sordariales.</title>
        <authorList>
            <consortium name="Lawrence Berkeley National Laboratory"/>
            <person name="Hensen N."/>
            <person name="Bonometti L."/>
            <person name="Westerberg I."/>
            <person name="Brannstrom I.O."/>
            <person name="Guillou S."/>
            <person name="Cros-Aarteil S."/>
            <person name="Calhoun S."/>
            <person name="Haridas S."/>
            <person name="Kuo A."/>
            <person name="Mondo S."/>
            <person name="Pangilinan J."/>
            <person name="Riley R."/>
            <person name="Labutti K."/>
            <person name="Andreopoulos B."/>
            <person name="Lipzen A."/>
            <person name="Chen C."/>
            <person name="Yanf M."/>
            <person name="Daum C."/>
            <person name="Ng V."/>
            <person name="Clum A."/>
            <person name="Steindorff A."/>
            <person name="Ohm R."/>
            <person name="Martin F."/>
            <person name="Silar P."/>
            <person name="Natvig D."/>
            <person name="Lalanne C."/>
            <person name="Gautier V."/>
            <person name="Ament-Velasquez S.L."/>
            <person name="Kruys A."/>
            <person name="Hutchinson M.I."/>
            <person name="Powell A.J."/>
            <person name="Barry K."/>
            <person name="Miller A.N."/>
            <person name="Grigoriev I.V."/>
            <person name="Debuchy R."/>
            <person name="Gladieux P."/>
            <person name="Thoren M.H."/>
            <person name="Johannesson H."/>
        </authorList>
    </citation>
    <scope>NUCLEOTIDE SEQUENCE</scope>
    <source>
        <strain evidence="2">SMH2532-1</strain>
    </source>
</reference>
<feature type="compositionally biased region" description="Basic and acidic residues" evidence="1">
    <location>
        <begin position="124"/>
        <end position="177"/>
    </location>
</feature>
<gene>
    <name evidence="2" type="ORF">B0T16DRAFT_392237</name>
</gene>
<protein>
    <submittedName>
        <fullName evidence="2">Uncharacterized protein</fullName>
    </submittedName>
</protein>
<evidence type="ECO:0000313" key="2">
    <source>
        <dbReference type="EMBL" id="KAK0643766.1"/>
    </source>
</evidence>
<keyword evidence="3" id="KW-1185">Reference proteome</keyword>
<evidence type="ECO:0000313" key="3">
    <source>
        <dbReference type="Proteomes" id="UP001174936"/>
    </source>
</evidence>
<name>A0AA39Y275_9PEZI</name>
<dbReference type="AlphaFoldDB" id="A0AA39Y275"/>
<comment type="caution">
    <text evidence="2">The sequence shown here is derived from an EMBL/GenBank/DDBJ whole genome shotgun (WGS) entry which is preliminary data.</text>
</comment>